<feature type="region of interest" description="Disordered" evidence="1">
    <location>
        <begin position="194"/>
        <end position="239"/>
    </location>
</feature>
<feature type="region of interest" description="Disordered" evidence="1">
    <location>
        <begin position="121"/>
        <end position="147"/>
    </location>
</feature>
<dbReference type="EMBL" id="FLQV01003975">
    <property type="protein sequence ID" value="SBT03008.1"/>
    <property type="molecule type" value="Genomic_DNA"/>
</dbReference>
<feature type="signal peptide" evidence="2">
    <location>
        <begin position="1"/>
        <end position="24"/>
    </location>
</feature>
<sequence length="363" mass="43361">MKSSIKYHFFFHFLLINIFEICFSSQTELFDESAKKQLKEDYYAPTRKDLFGDNNTYIMTLLEDSIAEEPYVHVEEDYTGDYYTSSNRSFDELFHKIQESKEKKKKLKKKKKTTTFRRSASVSSLSDYDNEEVGEDSHKRSVEPTHQKDYYTISNYKESFEHDSESSYEEIDLESSDDDADEISFGALDFYSIRNPDTTEKTETSGMSKNDMENDDDFEQEPQETSIHRKTQEKRHKKRKLKKNPFEKLGLHFYSYDDYLENNNIDQSIKEDKLEGEPFHLNKNYYRVVNMFFFRKYILNLLYDMFTPQPKEDREYILNNMLELELLIKSMLQKNFVCLSFSEEEDLMRDASELLKIAHKNAQ</sequence>
<protein>
    <submittedName>
        <fullName evidence="3">Sporozoite invasion-associated protein 2, putative (SIAP2)</fullName>
    </submittedName>
</protein>
<reference evidence="3" key="1">
    <citation type="submission" date="2016-05" db="EMBL/GenBank/DDBJ databases">
        <authorList>
            <person name="Lavstsen T."/>
            <person name="Jespersen J.S."/>
        </authorList>
    </citation>
    <scope>NUCLEOTIDE SEQUENCE [LARGE SCALE GENOMIC DNA]</scope>
</reference>
<dbReference type="EMBL" id="FLQU01002065">
    <property type="protein sequence ID" value="SBS95497.1"/>
    <property type="molecule type" value="Genomic_DNA"/>
</dbReference>
<evidence type="ECO:0000256" key="2">
    <source>
        <dbReference type="SAM" id="SignalP"/>
    </source>
</evidence>
<evidence type="ECO:0000313" key="6">
    <source>
        <dbReference type="Proteomes" id="UP000078560"/>
    </source>
</evidence>
<evidence type="ECO:0000313" key="3">
    <source>
        <dbReference type="EMBL" id="SBS95497.1"/>
    </source>
</evidence>
<dbReference type="AlphaFoldDB" id="A0A1A8WRF4"/>
<evidence type="ECO:0000256" key="1">
    <source>
        <dbReference type="SAM" id="MobiDB-lite"/>
    </source>
</evidence>
<feature type="compositionally biased region" description="Basic residues" evidence="1">
    <location>
        <begin position="228"/>
        <end position="239"/>
    </location>
</feature>
<feature type="compositionally biased region" description="Basic and acidic residues" evidence="1">
    <location>
        <begin position="135"/>
        <end position="147"/>
    </location>
</feature>
<organism evidence="3 6">
    <name type="scientific">Plasmodium ovale curtisi</name>
    <dbReference type="NCBI Taxonomy" id="864141"/>
    <lineage>
        <taxon>Eukaryota</taxon>
        <taxon>Sar</taxon>
        <taxon>Alveolata</taxon>
        <taxon>Apicomplexa</taxon>
        <taxon>Aconoidasida</taxon>
        <taxon>Haemosporida</taxon>
        <taxon>Plasmodiidae</taxon>
        <taxon>Plasmodium</taxon>
        <taxon>Plasmodium (Plasmodium)</taxon>
    </lineage>
</organism>
<evidence type="ECO:0000313" key="4">
    <source>
        <dbReference type="EMBL" id="SBT03008.1"/>
    </source>
</evidence>
<feature type="chain" id="PRO_5015059704" evidence="2">
    <location>
        <begin position="25"/>
        <end position="363"/>
    </location>
</feature>
<feature type="compositionally biased region" description="Acidic residues" evidence="1">
    <location>
        <begin position="213"/>
        <end position="222"/>
    </location>
</feature>
<dbReference type="Proteomes" id="UP000078560">
    <property type="component" value="Unassembled WGS sequence"/>
</dbReference>
<keyword evidence="2" id="KW-0732">Signal</keyword>
<gene>
    <name evidence="4" type="ORF">POVCU1_083160</name>
    <name evidence="3" type="ORF">POVCU2_0096290</name>
</gene>
<dbReference type="Proteomes" id="UP000078546">
    <property type="component" value="Unassembled WGS sequence"/>
</dbReference>
<proteinExistence type="predicted"/>
<accession>A0A1A8WRF4</accession>
<evidence type="ECO:0000313" key="5">
    <source>
        <dbReference type="Proteomes" id="UP000078546"/>
    </source>
</evidence>
<reference evidence="5 6" key="2">
    <citation type="submission" date="2016-05" db="EMBL/GenBank/DDBJ databases">
        <authorList>
            <person name="Naeem Raeece"/>
        </authorList>
    </citation>
    <scope>NUCLEOTIDE SEQUENCE [LARGE SCALE GENOMIC DNA]</scope>
</reference>
<name>A0A1A8WRF4_PLAOA</name>